<dbReference type="InterPro" id="IPR003439">
    <property type="entry name" value="ABC_transporter-like_ATP-bd"/>
</dbReference>
<name>W5Y1C1_9CORY</name>
<dbReference type="InterPro" id="IPR039421">
    <property type="entry name" value="Type_1_exporter"/>
</dbReference>
<evidence type="ECO:0000313" key="12">
    <source>
        <dbReference type="EMBL" id="AHI22739.1"/>
    </source>
</evidence>
<dbReference type="PANTHER" id="PTHR24221:SF654">
    <property type="entry name" value="ATP-BINDING CASSETTE SUB-FAMILY B MEMBER 6"/>
    <property type="match status" value="1"/>
</dbReference>
<evidence type="ECO:0000256" key="4">
    <source>
        <dbReference type="ARBA" id="ARBA00022967"/>
    </source>
</evidence>
<dbReference type="PATRIC" id="fig|1224164.3.peg.1355"/>
<evidence type="ECO:0000256" key="5">
    <source>
        <dbReference type="ARBA" id="ARBA00022989"/>
    </source>
</evidence>
<evidence type="ECO:0000256" key="2">
    <source>
        <dbReference type="ARBA" id="ARBA00022519"/>
    </source>
</evidence>
<dbReference type="PANTHER" id="PTHR24221">
    <property type="entry name" value="ATP-BINDING CASSETTE SUB-FAMILY B"/>
    <property type="match status" value="1"/>
</dbReference>
<comment type="similarity">
    <text evidence="7">Belongs to the ABC transporter superfamily. Siderophore-Fe(3+) uptake transporter (SIUT) (TC 3.A.1.21) family.</text>
</comment>
<dbReference type="Proteomes" id="UP000019222">
    <property type="component" value="Chromosome"/>
</dbReference>
<feature type="region of interest" description="Disordered" evidence="8">
    <location>
        <begin position="414"/>
        <end position="433"/>
    </location>
</feature>
<dbReference type="Pfam" id="PF00005">
    <property type="entry name" value="ABC_tran"/>
    <property type="match status" value="1"/>
</dbReference>
<dbReference type="InterPro" id="IPR036640">
    <property type="entry name" value="ABC1_TM_sf"/>
</dbReference>
<dbReference type="EMBL" id="CP004353">
    <property type="protein sequence ID" value="AHI22739.1"/>
    <property type="molecule type" value="Genomic_DNA"/>
</dbReference>
<dbReference type="InterPro" id="IPR011527">
    <property type="entry name" value="ABC1_TM_dom"/>
</dbReference>
<evidence type="ECO:0000256" key="7">
    <source>
        <dbReference type="ARBA" id="ARBA00023455"/>
    </source>
</evidence>
<dbReference type="KEGG" id="cvt:B843_06770"/>
<comment type="subcellular location">
    <subcellularLocation>
        <location evidence="1">Cell inner membrane</location>
        <topology evidence="1">Multi-pass membrane protein</topology>
    </subcellularLocation>
</comment>
<sequence>MIPGPRVRESLLPDPTDQRWLLKSLLAQRPWSLLASFSMAAGFICWGLIPVVVGHAIDDAVASGDLAGLWRYVGLLAIVYSCSAAFQYLARFFLMRSELLVGHDLRMAVTDRIQDPSELAGRKRTPGELLSIASADTRKVSEAVMMTVFPVAEMCSILYVAAMMTATVWWLGLFVLCAAPIIATVAVYAARPLQTRSLARQKAVAAAAAMATDVVQGLRILKGLGAIESVTGRYHGLSREALDATVSANAAQARLNAITEIVGSLFTIAVGILSGWLALAGRISIGDLITLIGLMQFVITPMTMFGRNLASRWASAAASSLRVREVLNAAAARTTDAAPARTRDAFAAFAPGLHVVSGLDAHQKEQVHEALGGLDRGTLLVVPHLSELFSGTVSDNVGGPAEQVAHALTVASATDIPGGPTREVGEEGNHLSGGQRQRVALARAIASDPELLVLDDPTTAVDSVTESHIVDNFVVDRKEKVSVVLSESPAWKSRADRVWEAPEFLRILDDGATGEEASR</sequence>
<dbReference type="STRING" id="1224164.B843_06770"/>
<feature type="domain" description="ABC transmembrane type-1" evidence="11">
    <location>
        <begin position="33"/>
        <end position="311"/>
    </location>
</feature>
<dbReference type="HOGENOM" id="CLU_000604_84_3_11"/>
<dbReference type="Gene3D" id="3.40.50.300">
    <property type="entry name" value="P-loop containing nucleotide triphosphate hydrolases"/>
    <property type="match status" value="1"/>
</dbReference>
<evidence type="ECO:0000256" key="3">
    <source>
        <dbReference type="ARBA" id="ARBA00022692"/>
    </source>
</evidence>
<evidence type="ECO:0000259" key="10">
    <source>
        <dbReference type="PROSITE" id="PS50893"/>
    </source>
</evidence>
<dbReference type="PROSITE" id="PS50929">
    <property type="entry name" value="ABC_TM1F"/>
    <property type="match status" value="1"/>
</dbReference>
<protein>
    <submittedName>
        <fullName evidence="12">ABC-type multidrug/protein/lipid transport system, ATPase component</fullName>
    </submittedName>
</protein>
<feature type="transmembrane region" description="Helical" evidence="9">
    <location>
        <begin position="33"/>
        <end position="57"/>
    </location>
</feature>
<dbReference type="SUPFAM" id="SSF52540">
    <property type="entry name" value="P-loop containing nucleoside triphosphate hydrolases"/>
    <property type="match status" value="1"/>
</dbReference>
<feature type="transmembrane region" description="Helical" evidence="9">
    <location>
        <begin position="69"/>
        <end position="90"/>
    </location>
</feature>
<keyword evidence="3 9" id="KW-0812">Transmembrane</keyword>
<dbReference type="GO" id="GO:0016887">
    <property type="term" value="F:ATP hydrolysis activity"/>
    <property type="evidence" value="ECO:0007669"/>
    <property type="project" value="InterPro"/>
</dbReference>
<keyword evidence="6 9" id="KW-0472">Membrane</keyword>
<keyword evidence="4" id="KW-1278">Translocase</keyword>
<evidence type="ECO:0000313" key="13">
    <source>
        <dbReference type="Proteomes" id="UP000019222"/>
    </source>
</evidence>
<dbReference type="AlphaFoldDB" id="W5Y1C1"/>
<dbReference type="GO" id="GO:0005524">
    <property type="term" value="F:ATP binding"/>
    <property type="evidence" value="ECO:0007669"/>
    <property type="project" value="InterPro"/>
</dbReference>
<dbReference type="Gene3D" id="1.20.1560.10">
    <property type="entry name" value="ABC transporter type 1, transmembrane domain"/>
    <property type="match status" value="1"/>
</dbReference>
<dbReference type="PROSITE" id="PS00211">
    <property type="entry name" value="ABC_TRANSPORTER_1"/>
    <property type="match status" value="1"/>
</dbReference>
<dbReference type="GO" id="GO:0005886">
    <property type="term" value="C:plasma membrane"/>
    <property type="evidence" value="ECO:0007669"/>
    <property type="project" value="UniProtKB-SubCell"/>
</dbReference>
<dbReference type="SUPFAM" id="SSF90123">
    <property type="entry name" value="ABC transporter transmembrane region"/>
    <property type="match status" value="1"/>
</dbReference>
<proteinExistence type="inferred from homology"/>
<evidence type="ECO:0000259" key="11">
    <source>
        <dbReference type="PROSITE" id="PS50929"/>
    </source>
</evidence>
<dbReference type="eggNOG" id="COG1132">
    <property type="taxonomic scope" value="Bacteria"/>
</dbReference>
<dbReference type="GO" id="GO:0140359">
    <property type="term" value="F:ABC-type transporter activity"/>
    <property type="evidence" value="ECO:0007669"/>
    <property type="project" value="InterPro"/>
</dbReference>
<dbReference type="InterPro" id="IPR027417">
    <property type="entry name" value="P-loop_NTPase"/>
</dbReference>
<keyword evidence="2" id="KW-0997">Cell inner membrane</keyword>
<evidence type="ECO:0000256" key="8">
    <source>
        <dbReference type="SAM" id="MobiDB-lite"/>
    </source>
</evidence>
<dbReference type="GO" id="GO:0034040">
    <property type="term" value="F:ATPase-coupled lipid transmembrane transporter activity"/>
    <property type="evidence" value="ECO:0007669"/>
    <property type="project" value="TreeGrafter"/>
</dbReference>
<evidence type="ECO:0000256" key="9">
    <source>
        <dbReference type="SAM" id="Phobius"/>
    </source>
</evidence>
<evidence type="ECO:0000256" key="1">
    <source>
        <dbReference type="ARBA" id="ARBA00004429"/>
    </source>
</evidence>
<feature type="transmembrane region" description="Helical" evidence="9">
    <location>
        <begin position="285"/>
        <end position="305"/>
    </location>
</feature>
<keyword evidence="2" id="KW-1003">Cell membrane</keyword>
<dbReference type="PROSITE" id="PS50893">
    <property type="entry name" value="ABC_TRANSPORTER_2"/>
    <property type="match status" value="1"/>
</dbReference>
<feature type="transmembrane region" description="Helical" evidence="9">
    <location>
        <begin position="143"/>
        <end position="162"/>
    </location>
</feature>
<keyword evidence="5 9" id="KW-1133">Transmembrane helix</keyword>
<feature type="domain" description="ABC transporter" evidence="10">
    <location>
        <begin position="289"/>
        <end position="519"/>
    </location>
</feature>
<evidence type="ECO:0000256" key="6">
    <source>
        <dbReference type="ARBA" id="ARBA00023136"/>
    </source>
</evidence>
<reference evidence="12 13" key="1">
    <citation type="submission" date="2013-02" db="EMBL/GenBank/DDBJ databases">
        <title>The complete genome sequence of Corynebacterium vitaeruminis DSM 20294.</title>
        <authorList>
            <person name="Ruckert C."/>
            <person name="Albersmeier A."/>
            <person name="Kalinowski J."/>
        </authorList>
    </citation>
    <scope>NUCLEOTIDE SEQUENCE [LARGE SCALE GENOMIC DNA]</scope>
    <source>
        <strain evidence="13">ATCC 10234</strain>
    </source>
</reference>
<feature type="transmembrane region" description="Helical" evidence="9">
    <location>
        <begin position="168"/>
        <end position="190"/>
    </location>
</feature>
<organism evidence="12 13">
    <name type="scientific">Corynebacterium vitaeruminis DSM 20294</name>
    <dbReference type="NCBI Taxonomy" id="1224164"/>
    <lineage>
        <taxon>Bacteria</taxon>
        <taxon>Bacillati</taxon>
        <taxon>Actinomycetota</taxon>
        <taxon>Actinomycetes</taxon>
        <taxon>Mycobacteriales</taxon>
        <taxon>Corynebacteriaceae</taxon>
        <taxon>Corynebacterium</taxon>
    </lineage>
</organism>
<gene>
    <name evidence="12" type="ORF">B843_06770</name>
</gene>
<feature type="transmembrane region" description="Helical" evidence="9">
    <location>
        <begin position="261"/>
        <end position="279"/>
    </location>
</feature>
<dbReference type="InterPro" id="IPR017871">
    <property type="entry name" value="ABC_transporter-like_CS"/>
</dbReference>
<dbReference type="Pfam" id="PF00664">
    <property type="entry name" value="ABC_membrane"/>
    <property type="match status" value="1"/>
</dbReference>
<accession>W5Y1C1</accession>
<keyword evidence="13" id="KW-1185">Reference proteome</keyword>